<feature type="transmembrane region" description="Helical" evidence="1">
    <location>
        <begin position="110"/>
        <end position="128"/>
    </location>
</feature>
<name>A0A9Q3SVK5_9LACO</name>
<feature type="transmembrane region" description="Helical" evidence="1">
    <location>
        <begin position="18"/>
        <end position="41"/>
    </location>
</feature>
<protein>
    <submittedName>
        <fullName evidence="2">Uncharacterized protein</fullName>
    </submittedName>
</protein>
<dbReference type="EMBL" id="JAHBFI010000013">
    <property type="protein sequence ID" value="MBZ5962570.1"/>
    <property type="molecule type" value="Genomic_DNA"/>
</dbReference>
<feature type="transmembrane region" description="Helical" evidence="1">
    <location>
        <begin position="204"/>
        <end position="222"/>
    </location>
</feature>
<accession>A0A9Q3SVK5</accession>
<comment type="caution">
    <text evidence="2">The sequence shown here is derived from an EMBL/GenBank/DDBJ whole genome shotgun (WGS) entry which is preliminary data.</text>
</comment>
<sequence length="269" mass="30306">MISNFFFRRIIASLSYKVLLIITTSIMVLTFLGIHPFNYGLYRGHTILRMTFVLVGNGESAFSFLSTAMYSLLPLFILGGVTINQISDQKSGFDVAIMARLGYKKYLQQLYIGSGMTSGLLFIGPLLLNHLIVLGSRLVITKSYADPIGPEVIMPLKSDLIWHWGIWSWQHLLMTDILYSLGNTWLFIVFGTILVSLGLIVTKLYQLVLLTLAIYLPCWAGGSLSINKLMQPLIPAYLNHIILGYVVLTIGAIVFNSLVYRYFVRWHIS</sequence>
<keyword evidence="1" id="KW-0812">Transmembrane</keyword>
<keyword evidence="1" id="KW-1133">Transmembrane helix</keyword>
<dbReference type="RefSeq" id="WP_224144143.1">
    <property type="nucleotide sequence ID" value="NZ_CBCPIF010000001.1"/>
</dbReference>
<feature type="transmembrane region" description="Helical" evidence="1">
    <location>
        <begin position="177"/>
        <end position="197"/>
    </location>
</feature>
<reference evidence="2" key="1">
    <citation type="submission" date="2021-05" db="EMBL/GenBank/DDBJ databases">
        <title>Pangenome of Leuconostoc gelidum warrants species status for Leuconostoc gelidum subsp. gasicomitatum.</title>
        <authorList>
            <person name="Johansson P."/>
            <person name="Sade E."/>
            <person name="Hultman J."/>
            <person name="Auvinen P."/>
            <person name="Bjorkroth J."/>
        </authorList>
    </citation>
    <scope>NUCLEOTIDE SEQUENCE</scope>
    <source>
        <strain evidence="2">A.21.4</strain>
    </source>
</reference>
<feature type="transmembrane region" description="Helical" evidence="1">
    <location>
        <begin position="242"/>
        <end position="263"/>
    </location>
</feature>
<feature type="transmembrane region" description="Helical" evidence="1">
    <location>
        <begin position="61"/>
        <end position="83"/>
    </location>
</feature>
<proteinExistence type="predicted"/>
<evidence type="ECO:0000313" key="3">
    <source>
        <dbReference type="Proteomes" id="UP000752647"/>
    </source>
</evidence>
<gene>
    <name evidence="2" type="ORF">KIJ12_05325</name>
</gene>
<evidence type="ECO:0000313" key="2">
    <source>
        <dbReference type="EMBL" id="MBZ5962570.1"/>
    </source>
</evidence>
<dbReference type="AlphaFoldDB" id="A0A9Q3SVK5"/>
<organism evidence="2 3">
    <name type="scientific">Leuconostoc gasicomitatum</name>
    <dbReference type="NCBI Taxonomy" id="115778"/>
    <lineage>
        <taxon>Bacteria</taxon>
        <taxon>Bacillati</taxon>
        <taxon>Bacillota</taxon>
        <taxon>Bacilli</taxon>
        <taxon>Lactobacillales</taxon>
        <taxon>Lactobacillaceae</taxon>
        <taxon>Leuconostoc</taxon>
        <taxon>Leuconostoc gelidum group</taxon>
    </lineage>
</organism>
<dbReference type="Proteomes" id="UP000752647">
    <property type="component" value="Unassembled WGS sequence"/>
</dbReference>
<evidence type="ECO:0000256" key="1">
    <source>
        <dbReference type="SAM" id="Phobius"/>
    </source>
</evidence>
<keyword evidence="1" id="KW-0472">Membrane</keyword>